<dbReference type="PANTHER" id="PTHR13054">
    <property type="entry name" value="DIGEORGE SYNDROME CRITICAL REGION 6 DGCR6 FAMILY MEMBER"/>
    <property type="match status" value="1"/>
</dbReference>
<dbReference type="AlphaFoldDB" id="A0AAX7SP31"/>
<proteinExistence type="inferred from homology"/>
<evidence type="ECO:0008006" key="4">
    <source>
        <dbReference type="Google" id="ProtNLM"/>
    </source>
</evidence>
<keyword evidence="3" id="KW-1185">Reference proteome</keyword>
<dbReference type="Pfam" id="PF07324">
    <property type="entry name" value="DGCR6"/>
    <property type="match status" value="2"/>
</dbReference>
<comment type="similarity">
    <text evidence="1">Belongs to the gonadal family.</text>
</comment>
<sequence length="222" mass="25464">MDGYPGVTGGDSTQQQERHYYLLSELQTLVKGLPSSFQQRLSYNTLSDLALALIDGTVYEIVQGLLDIQHLTEKNLYNQRQKLHCEHQALKQDLARKHKDALQSCKSHNLVLLKANQQAELEVSTEILTSLLTEWYCSMLLVYSFVLLYQALDVRVREEQKMMDKKIVAEMDQKVIDQQNTLEKAGVPGFYITTNPQELTMQMNLLELMLKLQQKESQSGLL</sequence>
<evidence type="ECO:0000313" key="2">
    <source>
        <dbReference type="Ensembl" id="ENSACLP00000046247.1"/>
    </source>
</evidence>
<name>A0AAX7SP31_ASTCA</name>
<protein>
    <recommendedName>
        <fullName evidence="4">DiGeorge syndrome critical region gene 6</fullName>
    </recommendedName>
</protein>
<evidence type="ECO:0000313" key="3">
    <source>
        <dbReference type="Proteomes" id="UP000265100"/>
    </source>
</evidence>
<dbReference type="Ensembl" id="ENSACLT00000094754.1">
    <property type="protein sequence ID" value="ENSACLP00000046247.1"/>
    <property type="gene ID" value="ENSACLG00000012753.2"/>
</dbReference>
<dbReference type="Proteomes" id="UP000265100">
    <property type="component" value="Chromosome 12"/>
</dbReference>
<dbReference type="PANTHER" id="PTHR13054:SF2">
    <property type="entry name" value="PROTEIN DGCR6"/>
    <property type="match status" value="1"/>
</dbReference>
<evidence type="ECO:0000256" key="1">
    <source>
        <dbReference type="ARBA" id="ARBA00005939"/>
    </source>
</evidence>
<dbReference type="InterPro" id="IPR010849">
    <property type="entry name" value="Gonadal"/>
</dbReference>
<reference evidence="2" key="1">
    <citation type="submission" date="2018-05" db="EMBL/GenBank/DDBJ databases">
        <authorList>
            <person name="Datahose"/>
        </authorList>
    </citation>
    <scope>NUCLEOTIDE SEQUENCE</scope>
</reference>
<reference evidence="2" key="3">
    <citation type="submission" date="2025-09" db="UniProtKB">
        <authorList>
            <consortium name="Ensembl"/>
        </authorList>
    </citation>
    <scope>IDENTIFICATION</scope>
</reference>
<dbReference type="GeneTree" id="ENSGT00390000017663"/>
<reference evidence="2" key="2">
    <citation type="submission" date="2025-08" db="UniProtKB">
        <authorList>
            <consortium name="Ensembl"/>
        </authorList>
    </citation>
    <scope>IDENTIFICATION</scope>
</reference>
<accession>A0AAX7SP31</accession>
<organism evidence="2 3">
    <name type="scientific">Astatotilapia calliptera</name>
    <name type="common">Eastern happy</name>
    <name type="synonym">Chromis callipterus</name>
    <dbReference type="NCBI Taxonomy" id="8154"/>
    <lineage>
        <taxon>Eukaryota</taxon>
        <taxon>Metazoa</taxon>
        <taxon>Chordata</taxon>
        <taxon>Craniata</taxon>
        <taxon>Vertebrata</taxon>
        <taxon>Euteleostomi</taxon>
        <taxon>Actinopterygii</taxon>
        <taxon>Neopterygii</taxon>
        <taxon>Teleostei</taxon>
        <taxon>Neoteleostei</taxon>
        <taxon>Acanthomorphata</taxon>
        <taxon>Ovalentaria</taxon>
        <taxon>Cichlomorphae</taxon>
        <taxon>Cichliformes</taxon>
        <taxon>Cichlidae</taxon>
        <taxon>African cichlids</taxon>
        <taxon>Pseudocrenilabrinae</taxon>
        <taxon>Haplochromini</taxon>
        <taxon>Astatotilapia</taxon>
    </lineage>
</organism>